<organism evidence="5">
    <name type="scientific">Thermogemmatispora argillosa</name>
    <dbReference type="NCBI Taxonomy" id="2045280"/>
    <lineage>
        <taxon>Bacteria</taxon>
        <taxon>Bacillati</taxon>
        <taxon>Chloroflexota</taxon>
        <taxon>Ktedonobacteria</taxon>
        <taxon>Thermogemmatisporales</taxon>
        <taxon>Thermogemmatisporaceae</taxon>
        <taxon>Thermogemmatispora</taxon>
    </lineage>
</organism>
<dbReference type="InterPro" id="IPR003593">
    <property type="entry name" value="AAA+_ATPase"/>
</dbReference>
<evidence type="ECO:0000313" key="5">
    <source>
        <dbReference type="EMBL" id="BBH92260.1"/>
    </source>
</evidence>
<keyword evidence="2" id="KW-0547">Nucleotide-binding</keyword>
<name>A0A455SX51_9CHLR</name>
<evidence type="ECO:0000259" key="4">
    <source>
        <dbReference type="PROSITE" id="PS50893"/>
    </source>
</evidence>
<dbReference type="InterPro" id="IPR050763">
    <property type="entry name" value="ABC_transporter_ATP-binding"/>
</dbReference>
<dbReference type="InterPro" id="IPR027417">
    <property type="entry name" value="P-loop_NTPase"/>
</dbReference>
<protein>
    <submittedName>
        <fullName evidence="5">ABC transporter ATP-binding protein</fullName>
    </submittedName>
</protein>
<dbReference type="AlphaFoldDB" id="A0A455SX51"/>
<gene>
    <name evidence="5" type="ORF">KTA_04590</name>
</gene>
<keyword evidence="1" id="KW-0813">Transport</keyword>
<dbReference type="PROSITE" id="PS50893">
    <property type="entry name" value="ABC_TRANSPORTER_2"/>
    <property type="match status" value="1"/>
</dbReference>
<dbReference type="SUPFAM" id="SSF52540">
    <property type="entry name" value="P-loop containing nucleoside triphosphate hydrolases"/>
    <property type="match status" value="1"/>
</dbReference>
<keyword evidence="3 5" id="KW-0067">ATP-binding</keyword>
<dbReference type="SMART" id="SM00382">
    <property type="entry name" value="AAA"/>
    <property type="match status" value="1"/>
</dbReference>
<dbReference type="PANTHER" id="PTHR42711:SF17">
    <property type="entry name" value="ABC TRANSPORTER ATP-BINDING PROTEIN"/>
    <property type="match status" value="1"/>
</dbReference>
<dbReference type="CDD" id="cd03230">
    <property type="entry name" value="ABC_DR_subfamily_A"/>
    <property type="match status" value="1"/>
</dbReference>
<dbReference type="Pfam" id="PF00005">
    <property type="entry name" value="ABC_tran"/>
    <property type="match status" value="1"/>
</dbReference>
<dbReference type="PANTHER" id="PTHR42711">
    <property type="entry name" value="ABC TRANSPORTER ATP-BINDING PROTEIN"/>
    <property type="match status" value="1"/>
</dbReference>
<proteinExistence type="predicted"/>
<dbReference type="Gene3D" id="3.40.50.300">
    <property type="entry name" value="P-loop containing nucleotide triphosphate hydrolases"/>
    <property type="match status" value="1"/>
</dbReference>
<dbReference type="InterPro" id="IPR017871">
    <property type="entry name" value="ABC_transporter-like_CS"/>
</dbReference>
<evidence type="ECO:0000256" key="2">
    <source>
        <dbReference type="ARBA" id="ARBA00022741"/>
    </source>
</evidence>
<evidence type="ECO:0000256" key="1">
    <source>
        <dbReference type="ARBA" id="ARBA00022448"/>
    </source>
</evidence>
<dbReference type="InterPro" id="IPR003439">
    <property type="entry name" value="ABC_transporter-like_ATP-bd"/>
</dbReference>
<dbReference type="EMBL" id="AP019377">
    <property type="protein sequence ID" value="BBH92260.1"/>
    <property type="molecule type" value="Genomic_DNA"/>
</dbReference>
<evidence type="ECO:0000256" key="3">
    <source>
        <dbReference type="ARBA" id="ARBA00022840"/>
    </source>
</evidence>
<dbReference type="PROSITE" id="PS00211">
    <property type="entry name" value="ABC_TRANSPORTER_1"/>
    <property type="match status" value="1"/>
</dbReference>
<accession>A0A455SX51</accession>
<dbReference type="GO" id="GO:0016887">
    <property type="term" value="F:ATP hydrolysis activity"/>
    <property type="evidence" value="ECO:0007669"/>
    <property type="project" value="InterPro"/>
</dbReference>
<feature type="domain" description="ABC transporter" evidence="4">
    <location>
        <begin position="28"/>
        <end position="253"/>
    </location>
</feature>
<sequence length="322" mass="35260">MAETLERRGMSMKVRAAAALTQSPQPVICLDQVTKSYGTVQALRGVSLRIEAGESVALLGPNGAGKTTAISLMLGLLRPSTGRVLLNGGDPTISAVRRAARLGAMLQNARVIDLVRVRELLDVFRSYYAQSLPTDELLEIAQLREKQRSYTQHLSGGELQRLLFALALAGNPRLLFLDEPTAGMDVASRRRFLQRLRELHRDGRTIILTTHNLADVEGLSQRVIVLNEGRIVADGSCEAIRAMASGQVVSFLAEEPNDQLLGAIPGVLRLERQGPRVVLFTRDSDALLTELRRRGMATPHLEIRGASLEEAFLALTRKEDKA</sequence>
<dbReference type="GO" id="GO:0005524">
    <property type="term" value="F:ATP binding"/>
    <property type="evidence" value="ECO:0007669"/>
    <property type="project" value="UniProtKB-KW"/>
</dbReference>
<reference evidence="5" key="1">
    <citation type="submission" date="2018-12" db="EMBL/GenBank/DDBJ databases">
        <title>Novel natural products biosynthetic potential of the class Ktedonobacteria.</title>
        <authorList>
            <person name="Zheng Y."/>
            <person name="Saitou A."/>
            <person name="Wang C.M."/>
            <person name="Toyoda A."/>
            <person name="Minakuchi Y."/>
            <person name="Sekiguchi Y."/>
            <person name="Ueda K."/>
            <person name="Takano H."/>
            <person name="Sakai Y."/>
            <person name="Yokota A."/>
            <person name="Yabe S."/>
        </authorList>
    </citation>
    <scope>NUCLEOTIDE SEQUENCE</scope>
    <source>
        <strain evidence="5">A3-2</strain>
    </source>
</reference>